<dbReference type="EMBL" id="JABSTR010000011">
    <property type="protein sequence ID" value="KAH9381476.1"/>
    <property type="molecule type" value="Genomic_DNA"/>
</dbReference>
<dbReference type="InterPro" id="IPR011613">
    <property type="entry name" value="GH15-like"/>
</dbReference>
<dbReference type="Proteomes" id="UP000821853">
    <property type="component" value="Chromosome 9"/>
</dbReference>
<comment type="caution">
    <text evidence="11">The sequence shown here is derived from an EMBL/GenBank/DDBJ whole genome shotgun (WGS) entry which is preliminary data.</text>
</comment>
<keyword evidence="6 7" id="KW-0449">Lipoprotein</keyword>
<feature type="domain" description="Phosphorylase b kinase regulatory subunit alpha/beta C-terminal" evidence="10">
    <location>
        <begin position="653"/>
        <end position="765"/>
    </location>
</feature>
<organism evidence="11 12">
    <name type="scientific">Haemaphysalis longicornis</name>
    <name type="common">Bush tick</name>
    <dbReference type="NCBI Taxonomy" id="44386"/>
    <lineage>
        <taxon>Eukaryota</taxon>
        <taxon>Metazoa</taxon>
        <taxon>Ecdysozoa</taxon>
        <taxon>Arthropoda</taxon>
        <taxon>Chelicerata</taxon>
        <taxon>Arachnida</taxon>
        <taxon>Acari</taxon>
        <taxon>Parasitiformes</taxon>
        <taxon>Ixodida</taxon>
        <taxon>Ixodoidea</taxon>
        <taxon>Ixodidae</taxon>
        <taxon>Haemaphysalinae</taxon>
        <taxon>Haemaphysalis</taxon>
    </lineage>
</organism>
<evidence type="ECO:0000259" key="10">
    <source>
        <dbReference type="Pfam" id="PF19292"/>
    </source>
</evidence>
<evidence type="ECO:0000313" key="11">
    <source>
        <dbReference type="EMBL" id="KAH9381476.1"/>
    </source>
</evidence>
<feature type="domain" description="GH15-like" evidence="9">
    <location>
        <begin position="46"/>
        <end position="607"/>
    </location>
</feature>
<evidence type="ECO:0000259" key="9">
    <source>
        <dbReference type="Pfam" id="PF00723"/>
    </source>
</evidence>
<dbReference type="InterPro" id="IPR045583">
    <property type="entry name" value="KPBA/B_C"/>
</dbReference>
<dbReference type="GO" id="GO:0005977">
    <property type="term" value="P:glycogen metabolic process"/>
    <property type="evidence" value="ECO:0007669"/>
    <property type="project" value="UniProtKB-KW"/>
</dbReference>
<evidence type="ECO:0000313" key="12">
    <source>
        <dbReference type="Proteomes" id="UP000821853"/>
    </source>
</evidence>
<reference evidence="11 12" key="1">
    <citation type="journal article" date="2020" name="Cell">
        <title>Large-Scale Comparative Analyses of Tick Genomes Elucidate Their Genetic Diversity and Vector Capacities.</title>
        <authorList>
            <consortium name="Tick Genome and Microbiome Consortium (TIGMIC)"/>
            <person name="Jia N."/>
            <person name="Wang J."/>
            <person name="Shi W."/>
            <person name="Du L."/>
            <person name="Sun Y."/>
            <person name="Zhan W."/>
            <person name="Jiang J.F."/>
            <person name="Wang Q."/>
            <person name="Zhang B."/>
            <person name="Ji P."/>
            <person name="Bell-Sakyi L."/>
            <person name="Cui X.M."/>
            <person name="Yuan T.T."/>
            <person name="Jiang B.G."/>
            <person name="Yang W.F."/>
            <person name="Lam T.T."/>
            <person name="Chang Q.C."/>
            <person name="Ding S.J."/>
            <person name="Wang X.J."/>
            <person name="Zhu J.G."/>
            <person name="Ruan X.D."/>
            <person name="Zhao L."/>
            <person name="Wei J.T."/>
            <person name="Ye R.Z."/>
            <person name="Que T.C."/>
            <person name="Du C.H."/>
            <person name="Zhou Y.H."/>
            <person name="Cheng J.X."/>
            <person name="Dai P.F."/>
            <person name="Guo W.B."/>
            <person name="Han X.H."/>
            <person name="Huang E.J."/>
            <person name="Li L.F."/>
            <person name="Wei W."/>
            <person name="Gao Y.C."/>
            <person name="Liu J.Z."/>
            <person name="Shao H.Z."/>
            <person name="Wang X."/>
            <person name="Wang C.C."/>
            <person name="Yang T.C."/>
            <person name="Huo Q.B."/>
            <person name="Li W."/>
            <person name="Chen H.Y."/>
            <person name="Chen S.E."/>
            <person name="Zhou L.G."/>
            <person name="Ni X.B."/>
            <person name="Tian J.H."/>
            <person name="Sheng Y."/>
            <person name="Liu T."/>
            <person name="Pan Y.S."/>
            <person name="Xia L.Y."/>
            <person name="Li J."/>
            <person name="Zhao F."/>
            <person name="Cao W.C."/>
        </authorList>
    </citation>
    <scope>NUCLEOTIDE SEQUENCE [LARGE SCALE GENOMIC DNA]</scope>
    <source>
        <strain evidence="11">HaeL-2018</strain>
    </source>
</reference>
<dbReference type="InterPro" id="IPR008734">
    <property type="entry name" value="PHK_A/B_su"/>
</dbReference>
<evidence type="ECO:0000256" key="8">
    <source>
        <dbReference type="SAM" id="MobiDB-lite"/>
    </source>
</evidence>
<dbReference type="InterPro" id="IPR008928">
    <property type="entry name" value="6-hairpin_glycosidase_sf"/>
</dbReference>
<comment type="similarity">
    <text evidence="2 7">Belongs to the phosphorylase b kinase regulatory chain family.</text>
</comment>
<keyword evidence="3 7" id="KW-0321">Glycogen metabolism</keyword>
<dbReference type="GO" id="GO:0005886">
    <property type="term" value="C:plasma membrane"/>
    <property type="evidence" value="ECO:0007669"/>
    <property type="project" value="UniProtKB-SubCell"/>
</dbReference>
<evidence type="ECO:0000256" key="3">
    <source>
        <dbReference type="ARBA" id="ARBA00022600"/>
    </source>
</evidence>
<evidence type="ECO:0000256" key="6">
    <source>
        <dbReference type="PIRSR" id="PIRSR608734-50"/>
    </source>
</evidence>
<accession>A0A9J6H4B6</accession>
<evidence type="ECO:0000256" key="4">
    <source>
        <dbReference type="ARBA" id="ARBA00022860"/>
    </source>
</evidence>
<dbReference type="GO" id="GO:0005516">
    <property type="term" value="F:calmodulin binding"/>
    <property type="evidence" value="ECO:0007669"/>
    <property type="project" value="UniProtKB-KW"/>
</dbReference>
<gene>
    <name evidence="11" type="ORF">HPB48_021564</name>
</gene>
<evidence type="ECO:0000256" key="5">
    <source>
        <dbReference type="ARBA" id="ARBA00023277"/>
    </source>
</evidence>
<sequence length="837" mass="94575">MRGLLMAMMKQKDKVERFKESQSRGQPPRQVQLRYGQHLCREGDKTNHGLPELNISSVGLAKAALEALNELDLFGGRGGPPSVIHVLPDEAQKCDAVLNSMLPRESNSKEVGAALLSIIGQHVRQLLRSFKATTVASGFLRDGFKTAKEDPRRLHYEPWELQAFEHIECEWPLFFCYMIIDACFRGDANMLDPLNRRLCSLKRPDRCCSVVLLAEDSYIKETLAAFCPDVETVQPARVLGELYSHLGQNRKLGLMGRPTKDVGLLATSKLYLLQDRLFVFSPQNLDSEEFHLVNDVDLFADTLCSDISVLRSHWNILGRPTMVVTLQQRQLLNEKVPLSLRQTIKKLSSGYLNGTRVSLGKLSDFISTSCIASLDFLRNYEDGNPESLPTQVRDYLDREMRRTWLNRPEGAVHAPLRMGIPGARSRKSGVAGLVKRSRSITGRESFDFDFGTFTAFPTTAVPSSQPRRSSVEEEIPLRARSELQLDHVAEWELLTTLRETDSLEEQGDILHYLSIHKGLNWDTGLGQPYSVITVKDLFQDFYERTCQEHKWGLVRHFANCLGKRVEDLAKSVTDLLVRQKQVTVGHAATHEEVITRPLELLAYLAMFIRTDPHLFHEMLRLRVGLIIQVMAAELARASKCSAQDRLSYCLVSDRQGQWLRRRRLDGALNRVPVGFYSRVWGVLERCPGVWVGRQCLQQTLTKEMTPGELKFALRVEETLNKVPEPEYRQLLVEAFMVLSLIVEHEAAANFSSPIDVEAIVQRAHALFLEDQRLCRGNSTLCCLVNPPIVSCCRTAGICQHFLDSAPSGCFGTMTYLVRSVAYTLHDLPQSVLECQPS</sequence>
<keyword evidence="4 7" id="KW-0112">Calmodulin-binding</keyword>
<dbReference type="GO" id="GO:0005964">
    <property type="term" value="C:phosphorylase kinase complex"/>
    <property type="evidence" value="ECO:0007669"/>
    <property type="project" value="TreeGrafter"/>
</dbReference>
<feature type="lipid moiety-binding region" description="S-farnesyl cysteine" evidence="6">
    <location>
        <position position="834"/>
    </location>
</feature>
<keyword evidence="5 7" id="KW-0119">Carbohydrate metabolism</keyword>
<evidence type="ECO:0000256" key="7">
    <source>
        <dbReference type="RuleBase" id="RU364123"/>
    </source>
</evidence>
<protein>
    <recommendedName>
        <fullName evidence="7">Phosphorylase b kinase regulatory subunit</fullName>
    </recommendedName>
</protein>
<comment type="pathway">
    <text evidence="1 7">Glycan biosynthesis; glycogen metabolism.</text>
</comment>
<dbReference type="Pfam" id="PF00723">
    <property type="entry name" value="Glyco_hydro_15"/>
    <property type="match status" value="1"/>
</dbReference>
<dbReference type="PANTHER" id="PTHR10749">
    <property type="entry name" value="PHOSPHORYLASE B KINASE REGULATORY SUBUNIT"/>
    <property type="match status" value="1"/>
</dbReference>
<feature type="region of interest" description="Disordered" evidence="8">
    <location>
        <begin position="10"/>
        <end position="30"/>
    </location>
</feature>
<dbReference type="VEuPathDB" id="VectorBase:HLOH_063337"/>
<dbReference type="OMA" id="XCHGLSI"/>
<keyword evidence="6 7" id="KW-0636">Prenylation</keyword>
<keyword evidence="7" id="KW-0472">Membrane</keyword>
<dbReference type="Pfam" id="PF19292">
    <property type="entry name" value="KPBB_C"/>
    <property type="match status" value="1"/>
</dbReference>
<evidence type="ECO:0000256" key="2">
    <source>
        <dbReference type="ARBA" id="ARBA00007128"/>
    </source>
</evidence>
<name>A0A9J6H4B6_HAELO</name>
<proteinExistence type="inferred from homology"/>
<keyword evidence="12" id="KW-1185">Reference proteome</keyword>
<dbReference type="PANTHER" id="PTHR10749:SF7">
    <property type="entry name" value="PHOSPHORYLASE B KINASE REGULATORY SUBUNIT ALPHA-RELATED"/>
    <property type="match status" value="1"/>
</dbReference>
<evidence type="ECO:0000256" key="1">
    <source>
        <dbReference type="ARBA" id="ARBA00005131"/>
    </source>
</evidence>
<keyword evidence="7" id="KW-1003">Cell membrane</keyword>
<dbReference type="SUPFAM" id="SSF48208">
    <property type="entry name" value="Six-hairpin glycosidases"/>
    <property type="match status" value="1"/>
</dbReference>
<comment type="function">
    <text evidence="7">Phosphorylase b kinase catalyzes the phosphorylation of serine in certain substrates, including troponin I.</text>
</comment>
<feature type="compositionally biased region" description="Basic and acidic residues" evidence="8">
    <location>
        <begin position="10"/>
        <end position="22"/>
    </location>
</feature>
<comment type="subcellular location">
    <subcellularLocation>
        <location evidence="7">Cell membrane</location>
        <topology evidence="7">Lipid-anchor</topology>
        <orientation evidence="7">Cytoplasmic side</orientation>
    </subcellularLocation>
</comment>
<dbReference type="AlphaFoldDB" id="A0A9J6H4B6"/>
<dbReference type="OrthoDB" id="5971574at2759"/>
<comment type="PTM">
    <text evidence="6">Although the final Cys may be farnesylated, the terminal tripeptide is probably not removed, and the C-terminus is not methylated.</text>
</comment>